<evidence type="ECO:0000259" key="7">
    <source>
        <dbReference type="PROSITE" id="PS51012"/>
    </source>
</evidence>
<evidence type="ECO:0000256" key="2">
    <source>
        <dbReference type="ARBA" id="ARBA00022692"/>
    </source>
</evidence>
<feature type="transmembrane region" description="Helical" evidence="6">
    <location>
        <begin position="123"/>
        <end position="150"/>
    </location>
</feature>
<gene>
    <name evidence="8" type="ORF">SAMN05421810_108118</name>
</gene>
<dbReference type="PIRSF" id="PIRSF006648">
    <property type="entry name" value="DrrB"/>
    <property type="match status" value="1"/>
</dbReference>
<accession>A0A1I5Z1A4</accession>
<feature type="transmembrane region" description="Helical" evidence="6">
    <location>
        <begin position="239"/>
        <end position="260"/>
    </location>
</feature>
<keyword evidence="4 6" id="KW-0472">Membrane</keyword>
<keyword evidence="3 6" id="KW-1133">Transmembrane helix</keyword>
<comment type="subcellular location">
    <subcellularLocation>
        <location evidence="6">Cell membrane</location>
        <topology evidence="6">Multi-pass membrane protein</topology>
    </subcellularLocation>
    <subcellularLocation>
        <location evidence="1">Membrane</location>
        <topology evidence="1">Multi-pass membrane protein</topology>
    </subcellularLocation>
</comment>
<keyword evidence="5" id="KW-0046">Antibiotic resistance</keyword>
<dbReference type="STRING" id="587909.SAMN05421810_108118"/>
<name>A0A1I5Z1A4_9PSEU</name>
<dbReference type="PROSITE" id="PS51012">
    <property type="entry name" value="ABC_TM2"/>
    <property type="match status" value="1"/>
</dbReference>
<evidence type="ECO:0000256" key="3">
    <source>
        <dbReference type="ARBA" id="ARBA00022989"/>
    </source>
</evidence>
<dbReference type="InterPro" id="IPR000412">
    <property type="entry name" value="ABC_2_transport"/>
</dbReference>
<dbReference type="Proteomes" id="UP000198727">
    <property type="component" value="Unassembled WGS sequence"/>
</dbReference>
<dbReference type="Pfam" id="PF01061">
    <property type="entry name" value="ABC2_membrane"/>
    <property type="match status" value="1"/>
</dbReference>
<proteinExistence type="inferred from homology"/>
<dbReference type="GO" id="GO:0043190">
    <property type="term" value="C:ATP-binding cassette (ABC) transporter complex"/>
    <property type="evidence" value="ECO:0007669"/>
    <property type="project" value="InterPro"/>
</dbReference>
<feature type="transmembrane region" description="Helical" evidence="6">
    <location>
        <begin position="79"/>
        <end position="102"/>
    </location>
</feature>
<reference evidence="9" key="1">
    <citation type="submission" date="2016-10" db="EMBL/GenBank/DDBJ databases">
        <authorList>
            <person name="Varghese N."/>
            <person name="Submissions S."/>
        </authorList>
    </citation>
    <scope>NUCLEOTIDE SEQUENCE [LARGE SCALE GENOMIC DNA]</scope>
    <source>
        <strain evidence="9">CGMCC 4.5579</strain>
    </source>
</reference>
<keyword evidence="6" id="KW-0813">Transport</keyword>
<dbReference type="InterPro" id="IPR047817">
    <property type="entry name" value="ABC2_TM_bact-type"/>
</dbReference>
<dbReference type="GO" id="GO:0046677">
    <property type="term" value="P:response to antibiotic"/>
    <property type="evidence" value="ECO:0007669"/>
    <property type="project" value="UniProtKB-KW"/>
</dbReference>
<evidence type="ECO:0000256" key="4">
    <source>
        <dbReference type="ARBA" id="ARBA00023136"/>
    </source>
</evidence>
<comment type="similarity">
    <text evidence="6">Belongs to the ABC-2 integral membrane protein family.</text>
</comment>
<feature type="transmembrane region" description="Helical" evidence="6">
    <location>
        <begin position="45"/>
        <end position="67"/>
    </location>
</feature>
<dbReference type="PANTHER" id="PTHR43229">
    <property type="entry name" value="NODULATION PROTEIN J"/>
    <property type="match status" value="1"/>
</dbReference>
<evidence type="ECO:0000313" key="8">
    <source>
        <dbReference type="EMBL" id="SFQ50105.1"/>
    </source>
</evidence>
<dbReference type="EMBL" id="FOWW01000008">
    <property type="protein sequence ID" value="SFQ50105.1"/>
    <property type="molecule type" value="Genomic_DNA"/>
</dbReference>
<evidence type="ECO:0000256" key="5">
    <source>
        <dbReference type="ARBA" id="ARBA00023251"/>
    </source>
</evidence>
<dbReference type="PANTHER" id="PTHR43229:SF2">
    <property type="entry name" value="NODULATION PROTEIN J"/>
    <property type="match status" value="1"/>
</dbReference>
<keyword evidence="9" id="KW-1185">Reference proteome</keyword>
<dbReference type="InterPro" id="IPR051784">
    <property type="entry name" value="Nod_factor_ABC_transporter"/>
</dbReference>
<sequence>MTAETGSRFASGTFTPAPGRGRLGHMLLTHARVETALTLRHGEQVLLTLLIPLALLVGLTLLDVLPLGAPDGAARVDWVAPRILALAVMSSAFTGQAIALGFDRRYGVLKRLAATALPRWLLVAGRLLAALVVVVLQVAVLGGVAALLGWSPSASGLLAGAVLLVVGTLAFGALGVLLGGALRAEAVLALANIVWFVLLLAGGILLAPAALPGVVGDLVRLLPSGALAEGLRAALTDGAFTPAPVLVLLAWAVAAGALATRTTRLA</sequence>
<feature type="transmembrane region" description="Helical" evidence="6">
    <location>
        <begin position="156"/>
        <end position="179"/>
    </location>
</feature>
<dbReference type="AlphaFoldDB" id="A0A1I5Z1A4"/>
<evidence type="ECO:0000256" key="6">
    <source>
        <dbReference type="RuleBase" id="RU361157"/>
    </source>
</evidence>
<dbReference type="GO" id="GO:0140359">
    <property type="term" value="F:ABC-type transporter activity"/>
    <property type="evidence" value="ECO:0007669"/>
    <property type="project" value="InterPro"/>
</dbReference>
<feature type="transmembrane region" description="Helical" evidence="6">
    <location>
        <begin position="186"/>
        <end position="211"/>
    </location>
</feature>
<dbReference type="InterPro" id="IPR013525">
    <property type="entry name" value="ABC2_TM"/>
</dbReference>
<organism evidence="8 9">
    <name type="scientific">Amycolatopsis arida</name>
    <dbReference type="NCBI Taxonomy" id="587909"/>
    <lineage>
        <taxon>Bacteria</taxon>
        <taxon>Bacillati</taxon>
        <taxon>Actinomycetota</taxon>
        <taxon>Actinomycetes</taxon>
        <taxon>Pseudonocardiales</taxon>
        <taxon>Pseudonocardiaceae</taxon>
        <taxon>Amycolatopsis</taxon>
    </lineage>
</organism>
<evidence type="ECO:0000256" key="1">
    <source>
        <dbReference type="ARBA" id="ARBA00004141"/>
    </source>
</evidence>
<feature type="domain" description="ABC transmembrane type-2" evidence="7">
    <location>
        <begin position="43"/>
        <end position="266"/>
    </location>
</feature>
<keyword evidence="6" id="KW-1003">Cell membrane</keyword>
<keyword evidence="2 6" id="KW-0812">Transmembrane</keyword>
<protein>
    <recommendedName>
        <fullName evidence="6">Transport permease protein</fullName>
    </recommendedName>
</protein>
<evidence type="ECO:0000313" key="9">
    <source>
        <dbReference type="Proteomes" id="UP000198727"/>
    </source>
</evidence>